<evidence type="ECO:0000313" key="7">
    <source>
        <dbReference type="Proteomes" id="UP000199495"/>
    </source>
</evidence>
<dbReference type="PROSITE" id="PS50404">
    <property type="entry name" value="GST_NTER"/>
    <property type="match status" value="1"/>
</dbReference>
<dbReference type="SFLD" id="SFLDS00019">
    <property type="entry name" value="Glutathione_Transferase_(cytos"/>
    <property type="match status" value="1"/>
</dbReference>
<sequence length="216" mass="23952">MTTVTLWGRASSANLQKARWALEEVGVAFDHREVGGRFGGLDTQQFGAMNPNRLVPVLQHGDLTLWESHAIVRYVAAQFGGGALWPEGPADRAPIDQWTDWTATTFQKGWIALFWQLVRTPPDRHDKAAISAALAETIAALRIMDAQLQQTDHLATDAFSYADIVAGVSLYRLTTMDIDLPDLPGVAAWHERLKSRPAFEKTVCISYDELRGRSAH</sequence>
<name>A0A1G7VYI2_9HYPH</name>
<dbReference type="RefSeq" id="WP_090595928.1">
    <property type="nucleotide sequence ID" value="NZ_FNCS01000005.1"/>
</dbReference>
<dbReference type="Gene3D" id="1.20.1050.10">
    <property type="match status" value="1"/>
</dbReference>
<evidence type="ECO:0000256" key="1">
    <source>
        <dbReference type="ARBA" id="ARBA00007409"/>
    </source>
</evidence>
<reference evidence="6 7" key="1">
    <citation type="submission" date="2016-10" db="EMBL/GenBank/DDBJ databases">
        <authorList>
            <person name="de Groot N.N."/>
        </authorList>
    </citation>
    <scope>NUCLEOTIDE SEQUENCE [LARGE SCALE GENOMIC DNA]</scope>
    <source>
        <strain evidence="6 7">CGMCC 1.10267</strain>
    </source>
</reference>
<dbReference type="PANTHER" id="PTHR44051">
    <property type="entry name" value="GLUTATHIONE S-TRANSFERASE-RELATED"/>
    <property type="match status" value="1"/>
</dbReference>
<organism evidence="6 7">
    <name type="scientific">Pelagibacterium luteolum</name>
    <dbReference type="NCBI Taxonomy" id="440168"/>
    <lineage>
        <taxon>Bacteria</taxon>
        <taxon>Pseudomonadati</taxon>
        <taxon>Pseudomonadota</taxon>
        <taxon>Alphaproteobacteria</taxon>
        <taxon>Hyphomicrobiales</taxon>
        <taxon>Devosiaceae</taxon>
        <taxon>Pelagibacterium</taxon>
    </lineage>
</organism>
<evidence type="ECO:0000256" key="2">
    <source>
        <dbReference type="ARBA" id="ARBA00022679"/>
    </source>
</evidence>
<gene>
    <name evidence="6" type="ORF">SAMN04487974_10593</name>
</gene>
<dbReference type="PANTHER" id="PTHR44051:SF19">
    <property type="entry name" value="DISULFIDE-BOND OXIDOREDUCTASE YFCG"/>
    <property type="match status" value="1"/>
</dbReference>
<dbReference type="InterPro" id="IPR036282">
    <property type="entry name" value="Glutathione-S-Trfase_C_sf"/>
</dbReference>
<dbReference type="Gene3D" id="3.40.30.10">
    <property type="entry name" value="Glutaredoxin"/>
    <property type="match status" value="1"/>
</dbReference>
<dbReference type="InterPro" id="IPR036249">
    <property type="entry name" value="Thioredoxin-like_sf"/>
</dbReference>
<dbReference type="SFLD" id="SFLDG01150">
    <property type="entry name" value="Main.1:_Beta-like"/>
    <property type="match status" value="1"/>
</dbReference>
<dbReference type="SUPFAM" id="SSF47616">
    <property type="entry name" value="GST C-terminal domain-like"/>
    <property type="match status" value="1"/>
</dbReference>
<feature type="domain" description="GST N-terminal" evidence="4">
    <location>
        <begin position="2"/>
        <end position="83"/>
    </location>
</feature>
<dbReference type="InterPro" id="IPR040079">
    <property type="entry name" value="Glutathione_S-Trfase"/>
</dbReference>
<keyword evidence="2 6" id="KW-0808">Transferase</keyword>
<dbReference type="Pfam" id="PF00043">
    <property type="entry name" value="GST_C"/>
    <property type="match status" value="1"/>
</dbReference>
<dbReference type="STRING" id="440168.SAMN04487974_10593"/>
<dbReference type="InterPro" id="IPR004046">
    <property type="entry name" value="GST_C"/>
</dbReference>
<dbReference type="PROSITE" id="PS50405">
    <property type="entry name" value="GST_CTER"/>
    <property type="match status" value="1"/>
</dbReference>
<dbReference type="InterPro" id="IPR010987">
    <property type="entry name" value="Glutathione-S-Trfase_C-like"/>
</dbReference>
<proteinExistence type="inferred from homology"/>
<dbReference type="GO" id="GO:0016740">
    <property type="term" value="F:transferase activity"/>
    <property type="evidence" value="ECO:0007669"/>
    <property type="project" value="UniProtKB-KW"/>
</dbReference>
<dbReference type="CDD" id="cd03047">
    <property type="entry name" value="GST_N_2"/>
    <property type="match status" value="1"/>
</dbReference>
<evidence type="ECO:0000256" key="3">
    <source>
        <dbReference type="RuleBase" id="RU003494"/>
    </source>
</evidence>
<dbReference type="SUPFAM" id="SSF52833">
    <property type="entry name" value="Thioredoxin-like"/>
    <property type="match status" value="1"/>
</dbReference>
<accession>A0A1G7VYI2</accession>
<dbReference type="OrthoDB" id="9810080at2"/>
<dbReference type="Proteomes" id="UP000199495">
    <property type="component" value="Unassembled WGS sequence"/>
</dbReference>
<evidence type="ECO:0000259" key="5">
    <source>
        <dbReference type="PROSITE" id="PS50405"/>
    </source>
</evidence>
<comment type="similarity">
    <text evidence="1 3">Belongs to the GST superfamily.</text>
</comment>
<evidence type="ECO:0000259" key="4">
    <source>
        <dbReference type="PROSITE" id="PS50404"/>
    </source>
</evidence>
<dbReference type="EMBL" id="FNCS01000005">
    <property type="protein sequence ID" value="SDG64812.1"/>
    <property type="molecule type" value="Genomic_DNA"/>
</dbReference>
<dbReference type="FunFam" id="3.40.30.10:FF:000039">
    <property type="entry name" value="Glutathione S-transferase domain"/>
    <property type="match status" value="1"/>
</dbReference>
<dbReference type="SFLD" id="SFLDG00358">
    <property type="entry name" value="Main_(cytGST)"/>
    <property type="match status" value="1"/>
</dbReference>
<feature type="domain" description="GST C-terminal" evidence="5">
    <location>
        <begin position="88"/>
        <end position="214"/>
    </location>
</feature>
<dbReference type="Pfam" id="PF02798">
    <property type="entry name" value="GST_N"/>
    <property type="match status" value="1"/>
</dbReference>
<dbReference type="AlphaFoldDB" id="A0A1G7VYI2"/>
<protein>
    <submittedName>
        <fullName evidence="6">Glutathione S-transferase</fullName>
    </submittedName>
</protein>
<dbReference type="InterPro" id="IPR004045">
    <property type="entry name" value="Glutathione_S-Trfase_N"/>
</dbReference>
<evidence type="ECO:0000313" key="6">
    <source>
        <dbReference type="EMBL" id="SDG64812.1"/>
    </source>
</evidence>
<keyword evidence="7" id="KW-1185">Reference proteome</keyword>